<dbReference type="KEGG" id="mar:MAE_54630"/>
<keyword evidence="2" id="KW-1185">Reference proteome</keyword>
<dbReference type="AlphaFoldDB" id="B0JGL9"/>
<accession>B0JGL9</accession>
<proteinExistence type="predicted"/>
<sequence length="51" mass="6094">MPRMCLVVVISPPSRYRSVRMRSPSPCWSHLAHRVQYKHQILASLWHNRQP</sequence>
<dbReference type="HOGENOM" id="CLU_3100906_0_0_3"/>
<evidence type="ECO:0000313" key="1">
    <source>
        <dbReference type="EMBL" id="BAG05285.1"/>
    </source>
</evidence>
<reference evidence="1 2" key="1">
    <citation type="journal article" date="2007" name="DNA Res.">
        <title>Complete genomic structure of the bloom-forming toxic cyanobacterium Microcystis aeruginosa NIES-843.</title>
        <authorList>
            <person name="Kaneko T."/>
            <person name="Nakajima N."/>
            <person name="Okamoto S."/>
            <person name="Suzuki I."/>
            <person name="Tanabe Y."/>
            <person name="Tamaoki M."/>
            <person name="Nakamura Y."/>
            <person name="Kasai F."/>
            <person name="Watanabe A."/>
            <person name="Kawashima K."/>
            <person name="Kishida Y."/>
            <person name="Ono A."/>
            <person name="Shimizu Y."/>
            <person name="Takahashi C."/>
            <person name="Minami C."/>
            <person name="Fujishiro T."/>
            <person name="Kohara M."/>
            <person name="Katoh M."/>
            <person name="Nakazaki N."/>
            <person name="Nakayama S."/>
            <person name="Yamada M."/>
            <person name="Tabata S."/>
            <person name="Watanabe M.M."/>
        </authorList>
    </citation>
    <scope>NUCLEOTIDE SEQUENCE [LARGE SCALE GENOMIC DNA]</scope>
    <source>
        <strain evidence="2">NIES-843 / IAM M-247</strain>
    </source>
</reference>
<organism evidence="1 2">
    <name type="scientific">Microcystis aeruginosa (strain NIES-843 / IAM M-2473)</name>
    <dbReference type="NCBI Taxonomy" id="449447"/>
    <lineage>
        <taxon>Bacteria</taxon>
        <taxon>Bacillati</taxon>
        <taxon>Cyanobacteriota</taxon>
        <taxon>Cyanophyceae</taxon>
        <taxon>Oscillatoriophycideae</taxon>
        <taxon>Chroococcales</taxon>
        <taxon>Microcystaceae</taxon>
        <taxon>Microcystis</taxon>
    </lineage>
</organism>
<dbReference type="EMBL" id="AP009552">
    <property type="protein sequence ID" value="BAG05285.1"/>
    <property type="molecule type" value="Genomic_DNA"/>
</dbReference>
<gene>
    <name evidence="1" type="ordered locus">MAE_54630</name>
</gene>
<protein>
    <submittedName>
        <fullName evidence="1">Uncharacterized protein</fullName>
    </submittedName>
</protein>
<dbReference type="Proteomes" id="UP000001510">
    <property type="component" value="Chromosome"/>
</dbReference>
<name>B0JGL9_MICAN</name>
<dbReference type="EnsemblBacteria" id="BAG05285">
    <property type="protein sequence ID" value="BAG05285"/>
    <property type="gene ID" value="MAE_54630"/>
</dbReference>
<dbReference type="PaxDb" id="449447-MAE_54630"/>
<evidence type="ECO:0000313" key="2">
    <source>
        <dbReference type="Proteomes" id="UP000001510"/>
    </source>
</evidence>
<dbReference type="STRING" id="449447.MAE_54630"/>